<evidence type="ECO:0000313" key="3">
    <source>
        <dbReference type="Proteomes" id="UP000234560"/>
    </source>
</evidence>
<dbReference type="RefSeq" id="WP_101678734.1">
    <property type="nucleotide sequence ID" value="NZ_CAMIHY010000007.1"/>
</dbReference>
<dbReference type="KEGG" id="cpyr:CYJ47_00890"/>
<sequence length="277" mass="31407">METWSLEHPEHGTITLECGYDDEFRDLYPDWPGEEQLTTPPPTREATILERARWRFSGNTVRLQLSLDGEILSRYGDADEKAIPLKKAEDPHKFQLMGTVSRTQPRVTVDSNTLREVIHVTYRDEDTVVQFEPPAGSRAAKRAASLESSPVKRALFPMLSGLGKAGWAIAVFILAPILGRLLQPVIEWLARLFPDFTIPPLPDLYLPVPNFPALYLPVPHLNVPPLPELPAWVDTVMEYRKMWLPIVIGIGVGIIALRNYRRSEETKKKWQADRPAT</sequence>
<proteinExistence type="predicted"/>
<reference evidence="2" key="2">
    <citation type="submission" date="2023-10" db="EMBL/GenBank/DDBJ databases">
        <authorList>
            <person name="Choi B."/>
        </authorList>
    </citation>
    <scope>NUCLEOTIDE SEQUENCE</scope>
    <source>
        <strain evidence="2">UMB0763</strain>
    </source>
</reference>
<keyword evidence="1" id="KW-1133">Transmembrane helix</keyword>
<organism evidence="2 3">
    <name type="scientific">Corynebacterium pyruviciproducens</name>
    <dbReference type="NCBI Taxonomy" id="598660"/>
    <lineage>
        <taxon>Bacteria</taxon>
        <taxon>Bacillati</taxon>
        <taxon>Actinomycetota</taxon>
        <taxon>Actinomycetes</taxon>
        <taxon>Mycobacteriales</taxon>
        <taxon>Corynebacteriaceae</taxon>
        <taxon>Corynebacterium</taxon>
    </lineage>
</organism>
<evidence type="ECO:0000313" key="2">
    <source>
        <dbReference type="EMBL" id="WOT02368.1"/>
    </source>
</evidence>
<keyword evidence="1" id="KW-0472">Membrane</keyword>
<protein>
    <submittedName>
        <fullName evidence="2">Uncharacterized protein</fullName>
    </submittedName>
</protein>
<keyword evidence="1" id="KW-0812">Transmembrane</keyword>
<name>A0AAF0YVQ3_9CORY</name>
<dbReference type="Proteomes" id="UP000234560">
    <property type="component" value="Chromosome"/>
</dbReference>
<accession>A0AAF0YVQ3</accession>
<reference evidence="2" key="1">
    <citation type="submission" date="2017-12" db="EMBL/GenBank/DDBJ databases">
        <authorList>
            <person name="Thomas-White K."/>
            <person name="Wolfe A.J."/>
        </authorList>
    </citation>
    <scope>NUCLEOTIDE SEQUENCE</scope>
    <source>
        <strain evidence="2">UMB0763</strain>
    </source>
</reference>
<feature type="transmembrane region" description="Helical" evidence="1">
    <location>
        <begin position="242"/>
        <end position="260"/>
    </location>
</feature>
<evidence type="ECO:0000256" key="1">
    <source>
        <dbReference type="SAM" id="Phobius"/>
    </source>
</evidence>
<dbReference type="AlphaFoldDB" id="A0AAF0YVQ3"/>
<gene>
    <name evidence="2" type="ORF">CYJ47_00890</name>
</gene>
<dbReference type="EMBL" id="CP136958">
    <property type="protein sequence ID" value="WOT02368.1"/>
    <property type="molecule type" value="Genomic_DNA"/>
</dbReference>